<name>A0A9P6VJR4_9HELO</name>
<dbReference type="AlphaFoldDB" id="A0A9P6VJR4"/>
<feature type="domain" description="DUF7907" evidence="1">
    <location>
        <begin position="3"/>
        <end position="159"/>
    </location>
</feature>
<dbReference type="Proteomes" id="UP000785200">
    <property type="component" value="Unassembled WGS sequence"/>
</dbReference>
<dbReference type="OrthoDB" id="3518533at2759"/>
<reference evidence="2" key="1">
    <citation type="submission" date="2019-07" db="EMBL/GenBank/DDBJ databases">
        <title>Hyphodiscus hymeniophilus genome sequencing and assembly.</title>
        <authorList>
            <person name="Kramer G."/>
            <person name="Nodwell J."/>
        </authorList>
    </citation>
    <scope>NUCLEOTIDE SEQUENCE</scope>
    <source>
        <strain evidence="2">ATCC 34498</strain>
    </source>
</reference>
<proteinExistence type="predicted"/>
<comment type="caution">
    <text evidence="2">The sequence shown here is derived from an EMBL/GenBank/DDBJ whole genome shotgun (WGS) entry which is preliminary data.</text>
</comment>
<protein>
    <recommendedName>
        <fullName evidence="1">DUF7907 domain-containing protein</fullName>
    </recommendedName>
</protein>
<accession>A0A9P6VJR4</accession>
<organism evidence="2 3">
    <name type="scientific">Hyphodiscus hymeniophilus</name>
    <dbReference type="NCBI Taxonomy" id="353542"/>
    <lineage>
        <taxon>Eukaryota</taxon>
        <taxon>Fungi</taxon>
        <taxon>Dikarya</taxon>
        <taxon>Ascomycota</taxon>
        <taxon>Pezizomycotina</taxon>
        <taxon>Leotiomycetes</taxon>
        <taxon>Helotiales</taxon>
        <taxon>Hyphodiscaceae</taxon>
        <taxon>Hyphodiscus</taxon>
    </lineage>
</organism>
<dbReference type="InterPro" id="IPR057229">
    <property type="entry name" value="DUF7907"/>
</dbReference>
<evidence type="ECO:0000259" key="1">
    <source>
        <dbReference type="Pfam" id="PF25484"/>
    </source>
</evidence>
<evidence type="ECO:0000313" key="2">
    <source>
        <dbReference type="EMBL" id="KAG0649250.1"/>
    </source>
</evidence>
<keyword evidence="3" id="KW-1185">Reference proteome</keyword>
<dbReference type="Pfam" id="PF25484">
    <property type="entry name" value="DUF7907"/>
    <property type="match status" value="1"/>
</dbReference>
<sequence>MASKQFFLKTAPLPDEEPSQYTNLYLRHFGSGMDSIVLTPGQPKFIKGHMDGSRITFNSASHEGRKWGLALRKDGEQYAGWEKVEIVEREGSDKLLFTGGEEGSVKEVLECEEEFAEEKVWKGWMVCDWAHGYPQLFWVTHKLNGELPSFCHRVQIVREML</sequence>
<evidence type="ECO:0000313" key="3">
    <source>
        <dbReference type="Proteomes" id="UP000785200"/>
    </source>
</evidence>
<dbReference type="EMBL" id="VNKQ01000008">
    <property type="protein sequence ID" value="KAG0649250.1"/>
    <property type="molecule type" value="Genomic_DNA"/>
</dbReference>
<gene>
    <name evidence="2" type="ORF">D0Z07_4160</name>
</gene>